<name>A0A5B7H234_PORTR</name>
<sequence>MDDVNWCGRIKVDESRWMRQKGAGGTEQQEKQILNCLLAKQLCEEDSNCSAILKVIPTLCGPELVLLLLPPTTPHLPSRISYPSSHSSITTSPGCRESDACSLSRLLPDNLNLDTLAPLSPGKCDDVDADAHTHSP</sequence>
<reference evidence="1 2" key="1">
    <citation type="submission" date="2019-05" db="EMBL/GenBank/DDBJ databases">
        <title>Another draft genome of Portunus trituberculatus and its Hox gene families provides insights of decapod evolution.</title>
        <authorList>
            <person name="Jeong J.-H."/>
            <person name="Song I."/>
            <person name="Kim S."/>
            <person name="Choi T."/>
            <person name="Kim D."/>
            <person name="Ryu S."/>
            <person name="Kim W."/>
        </authorList>
    </citation>
    <scope>NUCLEOTIDE SEQUENCE [LARGE SCALE GENOMIC DNA]</scope>
    <source>
        <tissue evidence="1">Muscle</tissue>
    </source>
</reference>
<organism evidence="1 2">
    <name type="scientific">Portunus trituberculatus</name>
    <name type="common">Swimming crab</name>
    <name type="synonym">Neptunus trituberculatus</name>
    <dbReference type="NCBI Taxonomy" id="210409"/>
    <lineage>
        <taxon>Eukaryota</taxon>
        <taxon>Metazoa</taxon>
        <taxon>Ecdysozoa</taxon>
        <taxon>Arthropoda</taxon>
        <taxon>Crustacea</taxon>
        <taxon>Multicrustacea</taxon>
        <taxon>Malacostraca</taxon>
        <taxon>Eumalacostraca</taxon>
        <taxon>Eucarida</taxon>
        <taxon>Decapoda</taxon>
        <taxon>Pleocyemata</taxon>
        <taxon>Brachyura</taxon>
        <taxon>Eubrachyura</taxon>
        <taxon>Portunoidea</taxon>
        <taxon>Portunidae</taxon>
        <taxon>Portuninae</taxon>
        <taxon>Portunus</taxon>
    </lineage>
</organism>
<evidence type="ECO:0000313" key="2">
    <source>
        <dbReference type="Proteomes" id="UP000324222"/>
    </source>
</evidence>
<keyword evidence="2" id="KW-1185">Reference proteome</keyword>
<accession>A0A5B7H234</accession>
<comment type="caution">
    <text evidence="1">The sequence shown here is derived from an EMBL/GenBank/DDBJ whole genome shotgun (WGS) entry which is preliminary data.</text>
</comment>
<dbReference type="Proteomes" id="UP000324222">
    <property type="component" value="Unassembled WGS sequence"/>
</dbReference>
<proteinExistence type="predicted"/>
<dbReference type="AlphaFoldDB" id="A0A5B7H234"/>
<dbReference type="OrthoDB" id="6364659at2759"/>
<evidence type="ECO:0000313" key="1">
    <source>
        <dbReference type="EMBL" id="MPC63238.1"/>
    </source>
</evidence>
<dbReference type="EMBL" id="VSRR010020557">
    <property type="protein sequence ID" value="MPC63238.1"/>
    <property type="molecule type" value="Genomic_DNA"/>
</dbReference>
<gene>
    <name evidence="1" type="ORF">E2C01_057333</name>
</gene>
<dbReference type="SUPFAM" id="SSF110035">
    <property type="entry name" value="GDNF receptor-like"/>
    <property type="match status" value="1"/>
</dbReference>
<protein>
    <submittedName>
        <fullName evidence="1">Uncharacterized protein</fullName>
    </submittedName>
</protein>
<dbReference type="InterPro" id="IPR037193">
    <property type="entry name" value="GDNF_alpha"/>
</dbReference>